<evidence type="ECO:0000256" key="9">
    <source>
        <dbReference type="ARBA" id="ARBA00025958"/>
    </source>
</evidence>
<keyword evidence="7" id="KW-0539">Nucleus</keyword>
<gene>
    <name evidence="11" type="ORF">DMN91_010189</name>
</gene>
<dbReference type="InterPro" id="IPR022042">
    <property type="entry name" value="snRNA-activating_su3"/>
</dbReference>
<dbReference type="GO" id="GO:0000978">
    <property type="term" value="F:RNA polymerase II cis-regulatory region sequence-specific DNA binding"/>
    <property type="evidence" value="ECO:0007669"/>
    <property type="project" value="TreeGrafter"/>
</dbReference>
<keyword evidence="6" id="KW-0804">Transcription</keyword>
<dbReference type="GO" id="GO:0019185">
    <property type="term" value="C:snRNA-activating protein complex"/>
    <property type="evidence" value="ECO:0007669"/>
    <property type="project" value="TreeGrafter"/>
</dbReference>
<evidence type="ECO:0000256" key="6">
    <source>
        <dbReference type="ARBA" id="ARBA00023163"/>
    </source>
</evidence>
<dbReference type="GO" id="GO:0042796">
    <property type="term" value="P:snRNA transcription by RNA polymerase III"/>
    <property type="evidence" value="ECO:0007669"/>
    <property type="project" value="TreeGrafter"/>
</dbReference>
<dbReference type="PANTHER" id="PTHR13421">
    <property type="entry name" value="SNRNA-ACTIVATING PROTEIN COMPLEX SUBUNIT 3"/>
    <property type="match status" value="1"/>
</dbReference>
<evidence type="ECO:0000256" key="7">
    <source>
        <dbReference type="ARBA" id="ARBA00023242"/>
    </source>
</evidence>
<evidence type="ECO:0000256" key="8">
    <source>
        <dbReference type="ARBA" id="ARBA00025193"/>
    </source>
</evidence>
<dbReference type="AlphaFoldDB" id="A0A3L8DDH7"/>
<evidence type="ECO:0000256" key="1">
    <source>
        <dbReference type="ARBA" id="ARBA00004123"/>
    </source>
</evidence>
<comment type="subunit">
    <text evidence="9">Part of the SNAPc complex composed of 5 subunits: SNAPC1, SNAPC2, SNAPC3, SNAPC4 and SNAPC5. SNAPC3 interacts with SNAPC1.</text>
</comment>
<accession>A0A3L8DDH7</accession>
<keyword evidence="4" id="KW-0805">Transcription regulation</keyword>
<evidence type="ECO:0000256" key="4">
    <source>
        <dbReference type="ARBA" id="ARBA00023015"/>
    </source>
</evidence>
<evidence type="ECO:0000256" key="3">
    <source>
        <dbReference type="ARBA" id="ARBA00013634"/>
    </source>
</evidence>
<dbReference type="GO" id="GO:0001006">
    <property type="term" value="F:RNA polymerase III type 3 promoter sequence-specific DNA binding"/>
    <property type="evidence" value="ECO:0007669"/>
    <property type="project" value="TreeGrafter"/>
</dbReference>
<comment type="function">
    <text evidence="8">Part of the SNAPc complex required for the transcription of both RNA polymerase II and III small-nuclear RNA genes. Binds to the proximal sequence element (PSE), a non-TATA-box basal promoter element common to these 2 types of genes. Recruits TBP and BRF2 to the U6 snRNA TATA box.</text>
</comment>
<name>A0A3L8DDH7_OOCBI</name>
<dbReference type="PANTHER" id="PTHR13421:SF16">
    <property type="entry name" value="SNRNA-ACTIVATING PROTEIN COMPLEX SUBUNIT 3"/>
    <property type="match status" value="1"/>
</dbReference>
<dbReference type="GO" id="GO:0042795">
    <property type="term" value="P:snRNA transcription by RNA polymerase II"/>
    <property type="evidence" value="ECO:0007669"/>
    <property type="project" value="TreeGrafter"/>
</dbReference>
<organism evidence="11">
    <name type="scientific">Ooceraea biroi</name>
    <name type="common">Clonal raider ant</name>
    <name type="synonym">Cerapachys biroi</name>
    <dbReference type="NCBI Taxonomy" id="2015173"/>
    <lineage>
        <taxon>Eukaryota</taxon>
        <taxon>Metazoa</taxon>
        <taxon>Ecdysozoa</taxon>
        <taxon>Arthropoda</taxon>
        <taxon>Hexapoda</taxon>
        <taxon>Insecta</taxon>
        <taxon>Pterygota</taxon>
        <taxon>Neoptera</taxon>
        <taxon>Endopterygota</taxon>
        <taxon>Hymenoptera</taxon>
        <taxon>Apocrita</taxon>
        <taxon>Aculeata</taxon>
        <taxon>Formicoidea</taxon>
        <taxon>Formicidae</taxon>
        <taxon>Dorylinae</taxon>
        <taxon>Ooceraea</taxon>
    </lineage>
</organism>
<evidence type="ECO:0000256" key="2">
    <source>
        <dbReference type="ARBA" id="ARBA00010410"/>
    </source>
</evidence>
<keyword evidence="5" id="KW-0238">DNA-binding</keyword>
<evidence type="ECO:0000256" key="5">
    <source>
        <dbReference type="ARBA" id="ARBA00023125"/>
    </source>
</evidence>
<evidence type="ECO:0000256" key="10">
    <source>
        <dbReference type="ARBA" id="ARBA00029606"/>
    </source>
</evidence>
<evidence type="ECO:0000313" key="11">
    <source>
        <dbReference type="EMBL" id="RLU17949.1"/>
    </source>
</evidence>
<dbReference type="GO" id="GO:0005634">
    <property type="term" value="C:nucleus"/>
    <property type="evidence" value="ECO:0007669"/>
    <property type="project" value="UniProtKB-SubCell"/>
</dbReference>
<proteinExistence type="inferred from homology"/>
<comment type="subcellular location">
    <subcellularLocation>
        <location evidence="1">Nucleus</location>
    </subcellularLocation>
</comment>
<sequence>MDKVYKFYGRHASPNIQLKHYFREYSESLESWARRDPAGSCEENIFRLMDADLSQARTHLMTHYCSTDHLTLPMEAANAEEREKHGYVRIPERILQNTSLETIKVLKTLPKDAFVKPKNHNGILIKYEDSRLSDNNATVIPNKDFLVYVKVYEPFKSQSSLNKLRTMNRFPVLKLRTVVSILGHQSLYELRQKILCQSDLSIATEVSENPNRTPGPMAKDTYKSGFFYIGDTFYNDTSVPINIDYSDVILKWAETRDVGSFKVETMDTRIDSLCVRFGFPWVYQHQGCCEHVIVLSDARLVTETDVPALSAYPKIERIRPMSGKNCIMCGMLNVRWILTDHDRIPHDTSYFCNKCFVSYNYVDGKKVGNFKAYNYPCITKLMPRRGSSD</sequence>
<comment type="caution">
    <text evidence="11">The sequence shown here is derived from an EMBL/GenBank/DDBJ whole genome shotgun (WGS) entry which is preliminary data.</text>
</comment>
<dbReference type="OrthoDB" id="46583at2759"/>
<comment type="similarity">
    <text evidence="2">Belongs to the SNAPC3/SRD2 family.</text>
</comment>
<dbReference type="EMBL" id="QOIP01000010">
    <property type="protein sequence ID" value="RLU17949.1"/>
    <property type="molecule type" value="Genomic_DNA"/>
</dbReference>
<reference evidence="11" key="2">
    <citation type="submission" date="2018-07" db="EMBL/GenBank/DDBJ databases">
        <authorList>
            <person name="Mckenzie S.K."/>
            <person name="Kronauer D.J.C."/>
        </authorList>
    </citation>
    <scope>NUCLEOTIDE SEQUENCE</scope>
    <source>
        <strain evidence="11">Clonal line C1</strain>
    </source>
</reference>
<dbReference type="Pfam" id="PF12251">
    <property type="entry name" value="SNAPC3"/>
    <property type="match status" value="1"/>
</dbReference>
<dbReference type="Proteomes" id="UP000279307">
    <property type="component" value="Chromosome 10"/>
</dbReference>
<protein>
    <recommendedName>
        <fullName evidence="3">snRNA-activating protein complex subunit 3</fullName>
    </recommendedName>
    <alternativeName>
        <fullName evidence="10">Small nuclear RNA-activating complex polypeptide 3</fullName>
    </alternativeName>
</protein>
<dbReference type="GO" id="GO:0003681">
    <property type="term" value="F:bent DNA binding"/>
    <property type="evidence" value="ECO:0007669"/>
    <property type="project" value="TreeGrafter"/>
</dbReference>
<reference evidence="11" key="1">
    <citation type="journal article" date="2018" name="Genome Res.">
        <title>The genomic architecture and molecular evolution of ant odorant receptors.</title>
        <authorList>
            <person name="McKenzie S.K."/>
            <person name="Kronauer D.J.C."/>
        </authorList>
    </citation>
    <scope>NUCLEOTIDE SEQUENCE [LARGE SCALE GENOMIC DNA]</scope>
    <source>
        <strain evidence="11">Clonal line C1</strain>
    </source>
</reference>
<dbReference type="GO" id="GO:0001046">
    <property type="term" value="F:core promoter sequence-specific DNA binding"/>
    <property type="evidence" value="ECO:0007669"/>
    <property type="project" value="TreeGrafter"/>
</dbReference>